<evidence type="ECO:0000256" key="4">
    <source>
        <dbReference type="ARBA" id="ARBA00022898"/>
    </source>
</evidence>
<gene>
    <name evidence="6" type="ORF">SAMN05421779_102283</name>
</gene>
<dbReference type="STRING" id="80876.SAMN05421779_102283"/>
<dbReference type="Proteomes" id="UP000185678">
    <property type="component" value="Unassembled WGS sequence"/>
</dbReference>
<evidence type="ECO:0000256" key="2">
    <source>
        <dbReference type="ARBA" id="ARBA00006966"/>
    </source>
</evidence>
<protein>
    <submittedName>
        <fullName evidence="6">L-threonine aldolase</fullName>
    </submittedName>
</protein>
<dbReference type="InterPro" id="IPR015422">
    <property type="entry name" value="PyrdxlP-dep_Trfase_small"/>
</dbReference>
<comment type="subunit">
    <text evidence="3">Homotetramer.</text>
</comment>
<evidence type="ECO:0000313" key="6">
    <source>
        <dbReference type="EMBL" id="SIS48846.1"/>
    </source>
</evidence>
<reference evidence="6 7" key="1">
    <citation type="submission" date="2017-01" db="EMBL/GenBank/DDBJ databases">
        <authorList>
            <person name="Mah S.A."/>
            <person name="Swanson W.J."/>
            <person name="Moy G.W."/>
            <person name="Vacquier V.D."/>
        </authorList>
    </citation>
    <scope>NUCLEOTIDE SEQUENCE [LARGE SCALE GENOMIC DNA]</scope>
    <source>
        <strain evidence="6 7">DSM 11589</strain>
    </source>
</reference>
<dbReference type="Gene3D" id="3.40.640.10">
    <property type="entry name" value="Type I PLP-dependent aspartate aminotransferase-like (Major domain)"/>
    <property type="match status" value="1"/>
</dbReference>
<keyword evidence="4" id="KW-0663">Pyridoxal phosphate</keyword>
<evidence type="ECO:0000313" key="7">
    <source>
        <dbReference type="Proteomes" id="UP000185678"/>
    </source>
</evidence>
<dbReference type="AlphaFoldDB" id="A0A1N7JHV6"/>
<comment type="cofactor">
    <cofactor evidence="1">
        <name>pyridoxal 5'-phosphate</name>
        <dbReference type="ChEBI" id="CHEBI:597326"/>
    </cofactor>
</comment>
<keyword evidence="7" id="KW-1185">Reference proteome</keyword>
<feature type="domain" description="Aromatic amino acid beta-eliminating lyase/threonine aldolase" evidence="5">
    <location>
        <begin position="15"/>
        <end position="306"/>
    </location>
</feature>
<dbReference type="GO" id="GO:0006520">
    <property type="term" value="P:amino acid metabolic process"/>
    <property type="evidence" value="ECO:0007669"/>
    <property type="project" value="InterPro"/>
</dbReference>
<dbReference type="InterPro" id="IPR015421">
    <property type="entry name" value="PyrdxlP-dep_Trfase_major"/>
</dbReference>
<dbReference type="InterPro" id="IPR015424">
    <property type="entry name" value="PyrdxlP-dep_Trfase"/>
</dbReference>
<dbReference type="GO" id="GO:0016829">
    <property type="term" value="F:lyase activity"/>
    <property type="evidence" value="ECO:0007669"/>
    <property type="project" value="InterPro"/>
</dbReference>
<comment type="similarity">
    <text evidence="2">Belongs to the threonine aldolase family.</text>
</comment>
<evidence type="ECO:0000256" key="3">
    <source>
        <dbReference type="ARBA" id="ARBA00011881"/>
    </source>
</evidence>
<dbReference type="Gene3D" id="3.90.1150.10">
    <property type="entry name" value="Aspartate Aminotransferase, domain 1"/>
    <property type="match status" value="1"/>
</dbReference>
<sequence length="361" mass="37941">MNPVVLPEAPAVIHLASDTMAACCPQIAQALYQQSFLLTAPSYGTDAETTAAQQALRQVLEAPQAEIFPLVSGTAANALALSAMTPPWGTVYCHQAAHVLVDECGAVEQLSGGARLHPLPGANGKITADVLDMHLVTAAAGSVHQMPAAAVSLTQATESGTVYSVGEIAALAEVCHDHGLLLHMDGARFANALVTLGCSAAEMTWKAGVDVLSFGASKNGAWAAEAVVFFDPALAGGFAYRRKRSGHLVAKGRFIGAQLQAYLQDDLWLTNARHANALAQLLGQAFADAGMPPVWPVQANEVFVILTPVVEACLRRIGVEWAPWSNESGDGDMARFVTSWATSEADILLIAETLHRLSREG</sequence>
<proteinExistence type="inferred from homology"/>
<dbReference type="PANTHER" id="PTHR48097:SF5">
    <property type="entry name" value="LOW SPECIFICITY L-THREONINE ALDOLASE"/>
    <property type="match status" value="1"/>
</dbReference>
<organism evidence="6 7">
    <name type="scientific">Insolitispirillum peregrinum</name>
    <dbReference type="NCBI Taxonomy" id="80876"/>
    <lineage>
        <taxon>Bacteria</taxon>
        <taxon>Pseudomonadati</taxon>
        <taxon>Pseudomonadota</taxon>
        <taxon>Alphaproteobacteria</taxon>
        <taxon>Rhodospirillales</taxon>
        <taxon>Novispirillaceae</taxon>
        <taxon>Insolitispirillum</taxon>
    </lineage>
</organism>
<dbReference type="SUPFAM" id="SSF53383">
    <property type="entry name" value="PLP-dependent transferases"/>
    <property type="match status" value="1"/>
</dbReference>
<dbReference type="EMBL" id="FTOA01000002">
    <property type="protein sequence ID" value="SIS48846.1"/>
    <property type="molecule type" value="Genomic_DNA"/>
</dbReference>
<dbReference type="Pfam" id="PF01212">
    <property type="entry name" value="Beta_elim_lyase"/>
    <property type="match status" value="1"/>
</dbReference>
<name>A0A1N7JHV6_9PROT</name>
<dbReference type="RefSeq" id="WP_245821298.1">
    <property type="nucleotide sequence ID" value="NZ_FTOA01000002.1"/>
</dbReference>
<accession>A0A1N7JHV6</accession>
<evidence type="ECO:0000256" key="1">
    <source>
        <dbReference type="ARBA" id="ARBA00001933"/>
    </source>
</evidence>
<evidence type="ECO:0000259" key="5">
    <source>
        <dbReference type="Pfam" id="PF01212"/>
    </source>
</evidence>
<dbReference type="InterPro" id="IPR001597">
    <property type="entry name" value="ArAA_b-elim_lyase/Thr_aldolase"/>
</dbReference>
<dbReference type="PANTHER" id="PTHR48097">
    <property type="entry name" value="L-THREONINE ALDOLASE-RELATED"/>
    <property type="match status" value="1"/>
</dbReference>